<proteinExistence type="predicted"/>
<organism evidence="1 2">
    <name type="scientific">Lentinula lateritia</name>
    <dbReference type="NCBI Taxonomy" id="40482"/>
    <lineage>
        <taxon>Eukaryota</taxon>
        <taxon>Fungi</taxon>
        <taxon>Dikarya</taxon>
        <taxon>Basidiomycota</taxon>
        <taxon>Agaricomycotina</taxon>
        <taxon>Agaricomycetes</taxon>
        <taxon>Agaricomycetidae</taxon>
        <taxon>Agaricales</taxon>
        <taxon>Marasmiineae</taxon>
        <taxon>Omphalotaceae</taxon>
        <taxon>Lentinula</taxon>
    </lineage>
</organism>
<sequence length="68" mass="7722">YSILPALTMDGMIFSNIKLGSYSGDEFLFWLDGLLEVMNPYPGRHSVLVLDNCRIHHVPGVKERCQAR</sequence>
<dbReference type="Proteomes" id="UP001150238">
    <property type="component" value="Unassembled WGS sequence"/>
</dbReference>
<protein>
    <recommendedName>
        <fullName evidence="3">Tc1-like transposase DDE domain-containing protein</fullName>
    </recommendedName>
</protein>
<dbReference type="AlphaFoldDB" id="A0A9W9DF81"/>
<reference evidence="1" key="1">
    <citation type="submission" date="2022-08" db="EMBL/GenBank/DDBJ databases">
        <authorList>
            <consortium name="DOE Joint Genome Institute"/>
            <person name="Min B."/>
            <person name="Riley R."/>
            <person name="Sierra-Patev S."/>
            <person name="Naranjo-Ortiz M."/>
            <person name="Looney B."/>
            <person name="Konkel Z."/>
            <person name="Slot J.C."/>
            <person name="Sakamoto Y."/>
            <person name="Steenwyk J.L."/>
            <person name="Rokas A."/>
            <person name="Carro J."/>
            <person name="Camarero S."/>
            <person name="Ferreira P."/>
            <person name="Molpeceres G."/>
            <person name="Ruiz-Duenas F.J."/>
            <person name="Serrano A."/>
            <person name="Henrissat B."/>
            <person name="Drula E."/>
            <person name="Hughes K.W."/>
            <person name="Mata J.L."/>
            <person name="Ishikawa N.K."/>
            <person name="Vargas-Isla R."/>
            <person name="Ushijima S."/>
            <person name="Smith C.A."/>
            <person name="Ahrendt S."/>
            <person name="Andreopoulos W."/>
            <person name="He G."/>
            <person name="Labutti K."/>
            <person name="Lipzen A."/>
            <person name="Ng V."/>
            <person name="Sandor L."/>
            <person name="Barry K."/>
            <person name="Martinez A.T."/>
            <person name="Xiao Y."/>
            <person name="Gibbons J.G."/>
            <person name="Terashima K."/>
            <person name="Hibbett D.S."/>
            <person name="Grigoriev I.V."/>
        </authorList>
    </citation>
    <scope>NUCLEOTIDE SEQUENCE</scope>
    <source>
        <strain evidence="1">Sp2 HRB7682 ss15</strain>
    </source>
</reference>
<accession>A0A9W9DF81</accession>
<comment type="caution">
    <text evidence="1">The sequence shown here is derived from an EMBL/GenBank/DDBJ whole genome shotgun (WGS) entry which is preliminary data.</text>
</comment>
<dbReference type="EMBL" id="JANVFS010000046">
    <property type="protein sequence ID" value="KAJ4466161.1"/>
    <property type="molecule type" value="Genomic_DNA"/>
</dbReference>
<gene>
    <name evidence="1" type="ORF">C8J55DRAFT_440138</name>
</gene>
<evidence type="ECO:0000313" key="1">
    <source>
        <dbReference type="EMBL" id="KAJ4466161.1"/>
    </source>
</evidence>
<evidence type="ECO:0008006" key="3">
    <source>
        <dbReference type="Google" id="ProtNLM"/>
    </source>
</evidence>
<feature type="non-terminal residue" evidence="1">
    <location>
        <position position="1"/>
    </location>
</feature>
<name>A0A9W9DF81_9AGAR</name>
<reference evidence="1" key="2">
    <citation type="journal article" date="2023" name="Proc. Natl. Acad. Sci. U.S.A.">
        <title>A global phylogenomic analysis of the shiitake genus Lentinula.</title>
        <authorList>
            <person name="Sierra-Patev S."/>
            <person name="Min B."/>
            <person name="Naranjo-Ortiz M."/>
            <person name="Looney B."/>
            <person name="Konkel Z."/>
            <person name="Slot J.C."/>
            <person name="Sakamoto Y."/>
            <person name="Steenwyk J.L."/>
            <person name="Rokas A."/>
            <person name="Carro J."/>
            <person name="Camarero S."/>
            <person name="Ferreira P."/>
            <person name="Molpeceres G."/>
            <person name="Ruiz-Duenas F.J."/>
            <person name="Serrano A."/>
            <person name="Henrissat B."/>
            <person name="Drula E."/>
            <person name="Hughes K.W."/>
            <person name="Mata J.L."/>
            <person name="Ishikawa N.K."/>
            <person name="Vargas-Isla R."/>
            <person name="Ushijima S."/>
            <person name="Smith C.A."/>
            <person name="Donoghue J."/>
            <person name="Ahrendt S."/>
            <person name="Andreopoulos W."/>
            <person name="He G."/>
            <person name="LaButti K."/>
            <person name="Lipzen A."/>
            <person name="Ng V."/>
            <person name="Riley R."/>
            <person name="Sandor L."/>
            <person name="Barry K."/>
            <person name="Martinez A.T."/>
            <person name="Xiao Y."/>
            <person name="Gibbons J.G."/>
            <person name="Terashima K."/>
            <person name="Grigoriev I.V."/>
            <person name="Hibbett D."/>
        </authorList>
    </citation>
    <scope>NUCLEOTIDE SEQUENCE</scope>
    <source>
        <strain evidence="1">Sp2 HRB7682 ss15</strain>
    </source>
</reference>
<evidence type="ECO:0000313" key="2">
    <source>
        <dbReference type="Proteomes" id="UP001150238"/>
    </source>
</evidence>